<dbReference type="PANTHER" id="PTHR33365">
    <property type="entry name" value="YALI0B05434P"/>
    <property type="match status" value="1"/>
</dbReference>
<dbReference type="Pfam" id="PF11807">
    <property type="entry name" value="UstYa"/>
    <property type="match status" value="1"/>
</dbReference>
<evidence type="ECO:0000256" key="1">
    <source>
        <dbReference type="ARBA" id="ARBA00004685"/>
    </source>
</evidence>
<comment type="similarity">
    <text evidence="2">Belongs to the ustYa family.</text>
</comment>
<accession>A0A2J6SBP5</accession>
<dbReference type="GO" id="GO:0043386">
    <property type="term" value="P:mycotoxin biosynthetic process"/>
    <property type="evidence" value="ECO:0007669"/>
    <property type="project" value="InterPro"/>
</dbReference>
<dbReference type="Proteomes" id="UP000235786">
    <property type="component" value="Unassembled WGS sequence"/>
</dbReference>
<dbReference type="OrthoDB" id="3687641at2759"/>
<reference evidence="3 4" key="1">
    <citation type="submission" date="2016-04" db="EMBL/GenBank/DDBJ databases">
        <title>A degradative enzymes factory behind the ericoid mycorrhizal symbiosis.</title>
        <authorList>
            <consortium name="DOE Joint Genome Institute"/>
            <person name="Martino E."/>
            <person name="Morin E."/>
            <person name="Grelet G."/>
            <person name="Kuo A."/>
            <person name="Kohler A."/>
            <person name="Daghino S."/>
            <person name="Barry K."/>
            <person name="Choi C."/>
            <person name="Cichocki N."/>
            <person name="Clum A."/>
            <person name="Copeland A."/>
            <person name="Hainaut M."/>
            <person name="Haridas S."/>
            <person name="Labutti K."/>
            <person name="Lindquist E."/>
            <person name="Lipzen A."/>
            <person name="Khouja H.-R."/>
            <person name="Murat C."/>
            <person name="Ohm R."/>
            <person name="Olson A."/>
            <person name="Spatafora J."/>
            <person name="Veneault-Fourrey C."/>
            <person name="Henrissat B."/>
            <person name="Grigoriev I."/>
            <person name="Martin F."/>
            <person name="Perotto S."/>
        </authorList>
    </citation>
    <scope>NUCLEOTIDE SEQUENCE [LARGE SCALE GENOMIC DNA]</scope>
    <source>
        <strain evidence="3 4">F</strain>
    </source>
</reference>
<dbReference type="EMBL" id="KZ613937">
    <property type="protein sequence ID" value="PMD48175.1"/>
    <property type="molecule type" value="Genomic_DNA"/>
</dbReference>
<proteinExistence type="inferred from homology"/>
<comment type="pathway">
    <text evidence="1">Mycotoxin biosynthesis.</text>
</comment>
<organism evidence="3 4">
    <name type="scientific">Hyaloscypha variabilis (strain UAMH 11265 / GT02V1 / F)</name>
    <name type="common">Meliniomyces variabilis</name>
    <dbReference type="NCBI Taxonomy" id="1149755"/>
    <lineage>
        <taxon>Eukaryota</taxon>
        <taxon>Fungi</taxon>
        <taxon>Dikarya</taxon>
        <taxon>Ascomycota</taxon>
        <taxon>Pezizomycotina</taxon>
        <taxon>Leotiomycetes</taxon>
        <taxon>Helotiales</taxon>
        <taxon>Hyaloscyphaceae</taxon>
        <taxon>Hyaloscypha</taxon>
        <taxon>Hyaloscypha variabilis</taxon>
    </lineage>
</organism>
<protein>
    <submittedName>
        <fullName evidence="3">Uncharacterized protein</fullName>
    </submittedName>
</protein>
<evidence type="ECO:0000256" key="2">
    <source>
        <dbReference type="ARBA" id="ARBA00035112"/>
    </source>
</evidence>
<dbReference type="InterPro" id="IPR021765">
    <property type="entry name" value="UstYa-like"/>
</dbReference>
<evidence type="ECO:0000313" key="3">
    <source>
        <dbReference type="EMBL" id="PMD48175.1"/>
    </source>
</evidence>
<dbReference type="STRING" id="1149755.A0A2J6SBP5"/>
<gene>
    <name evidence="3" type="ORF">L207DRAFT_415222</name>
</gene>
<sequence length="121" mass="14113">LEVFHQLHCLNLIRKSTFMKYYDGKDDFAKDKKIVRAYIDKAFNNAKVSPDLLLTSTADHCLEMLRMNIRCQVDIGVITFHELADKPGEPWPDFSTLHVCREFDAMRSWAIKNFVANDDIF</sequence>
<name>A0A2J6SBP5_HYAVF</name>
<feature type="non-terminal residue" evidence="3">
    <location>
        <position position="1"/>
    </location>
</feature>
<keyword evidence="4" id="KW-1185">Reference proteome</keyword>
<dbReference type="PANTHER" id="PTHR33365:SF4">
    <property type="entry name" value="CYCLOCHLOROTINE BIOSYNTHESIS PROTEIN O"/>
    <property type="match status" value="1"/>
</dbReference>
<evidence type="ECO:0000313" key="4">
    <source>
        <dbReference type="Proteomes" id="UP000235786"/>
    </source>
</evidence>
<dbReference type="AlphaFoldDB" id="A0A2J6SBP5"/>